<accession>A0A919THZ2</accession>
<keyword evidence="9" id="KW-1185">Reference proteome</keyword>
<dbReference type="FunFam" id="1.25.40.10:FF:000222">
    <property type="entry name" value="SARP family transcriptional regulator"/>
    <property type="match status" value="1"/>
</dbReference>
<keyword evidence="4" id="KW-0804">Transcription</keyword>
<dbReference type="SMART" id="SM00862">
    <property type="entry name" value="Trans_reg_C"/>
    <property type="match status" value="1"/>
</dbReference>
<evidence type="ECO:0000313" key="8">
    <source>
        <dbReference type="EMBL" id="GIF04191.1"/>
    </source>
</evidence>
<dbReference type="GO" id="GO:0000160">
    <property type="term" value="P:phosphorelay signal transduction system"/>
    <property type="evidence" value="ECO:0007669"/>
    <property type="project" value="InterPro"/>
</dbReference>
<proteinExistence type="inferred from homology"/>
<evidence type="ECO:0000256" key="2">
    <source>
        <dbReference type="ARBA" id="ARBA00023015"/>
    </source>
</evidence>
<evidence type="ECO:0000256" key="4">
    <source>
        <dbReference type="ARBA" id="ARBA00023163"/>
    </source>
</evidence>
<dbReference type="PANTHER" id="PTHR35807">
    <property type="entry name" value="TRANSCRIPTIONAL REGULATOR REDD-RELATED"/>
    <property type="match status" value="1"/>
</dbReference>
<dbReference type="PROSITE" id="PS51755">
    <property type="entry name" value="OMPR_PHOB"/>
    <property type="match status" value="1"/>
</dbReference>
<dbReference type="InterPro" id="IPR016032">
    <property type="entry name" value="Sig_transdc_resp-reg_C-effctor"/>
</dbReference>
<dbReference type="InterPro" id="IPR036388">
    <property type="entry name" value="WH-like_DNA-bd_sf"/>
</dbReference>
<organism evidence="8 9">
    <name type="scientific">Actinoplanes siamensis</name>
    <dbReference type="NCBI Taxonomy" id="1223317"/>
    <lineage>
        <taxon>Bacteria</taxon>
        <taxon>Bacillati</taxon>
        <taxon>Actinomycetota</taxon>
        <taxon>Actinomycetes</taxon>
        <taxon>Micromonosporales</taxon>
        <taxon>Micromonosporaceae</taxon>
        <taxon>Actinoplanes</taxon>
    </lineage>
</organism>
<comment type="similarity">
    <text evidence="1">Belongs to the AfsR/DnrI/RedD regulatory family.</text>
</comment>
<keyword evidence="3 5" id="KW-0238">DNA-binding</keyword>
<dbReference type="RefSeq" id="WP_203677883.1">
    <property type="nucleotide sequence ID" value="NZ_BOMW01000017.1"/>
</dbReference>
<evidence type="ECO:0000256" key="1">
    <source>
        <dbReference type="ARBA" id="ARBA00005820"/>
    </source>
</evidence>
<dbReference type="Gene3D" id="1.10.10.10">
    <property type="entry name" value="Winged helix-like DNA-binding domain superfamily/Winged helix DNA-binding domain"/>
    <property type="match status" value="1"/>
</dbReference>
<dbReference type="SUPFAM" id="SSF46894">
    <property type="entry name" value="C-terminal effector domain of the bipartite response regulators"/>
    <property type="match status" value="1"/>
</dbReference>
<dbReference type="EMBL" id="BOMW01000017">
    <property type="protein sequence ID" value="GIF04191.1"/>
    <property type="molecule type" value="Genomic_DNA"/>
</dbReference>
<dbReference type="InterPro" id="IPR005158">
    <property type="entry name" value="BTAD"/>
</dbReference>
<evidence type="ECO:0000313" key="9">
    <source>
        <dbReference type="Proteomes" id="UP000629619"/>
    </source>
</evidence>
<dbReference type="PANTHER" id="PTHR35807:SF1">
    <property type="entry name" value="TRANSCRIPTIONAL REGULATOR REDD"/>
    <property type="match status" value="1"/>
</dbReference>
<evidence type="ECO:0000256" key="5">
    <source>
        <dbReference type="PROSITE-ProRule" id="PRU01091"/>
    </source>
</evidence>
<evidence type="ECO:0000256" key="3">
    <source>
        <dbReference type="ARBA" id="ARBA00023125"/>
    </source>
</evidence>
<dbReference type="Proteomes" id="UP000629619">
    <property type="component" value="Unassembled WGS sequence"/>
</dbReference>
<comment type="caution">
    <text evidence="8">The sequence shown here is derived from an EMBL/GenBank/DDBJ whole genome shotgun (WGS) entry which is preliminary data.</text>
</comment>
<gene>
    <name evidence="8" type="ORF">Asi03nite_17290</name>
</gene>
<keyword evidence="2" id="KW-0805">Transcription regulation</keyword>
<feature type="domain" description="OmpR/PhoB-type" evidence="7">
    <location>
        <begin position="7"/>
        <end position="111"/>
    </location>
</feature>
<dbReference type="SUPFAM" id="SSF48452">
    <property type="entry name" value="TPR-like"/>
    <property type="match status" value="1"/>
</dbReference>
<dbReference type="AlphaFoldDB" id="A0A919THZ2"/>
<dbReference type="Pfam" id="PF03704">
    <property type="entry name" value="BTAD"/>
    <property type="match status" value="1"/>
</dbReference>
<dbReference type="Pfam" id="PF00486">
    <property type="entry name" value="Trans_reg_C"/>
    <property type="match status" value="1"/>
</dbReference>
<evidence type="ECO:0000256" key="6">
    <source>
        <dbReference type="SAM" id="MobiDB-lite"/>
    </source>
</evidence>
<protein>
    <recommendedName>
        <fullName evidence="7">OmpR/PhoB-type domain-containing protein</fullName>
    </recommendedName>
</protein>
<feature type="region of interest" description="Disordered" evidence="6">
    <location>
        <begin position="263"/>
        <end position="293"/>
    </location>
</feature>
<dbReference type="CDD" id="cd15831">
    <property type="entry name" value="BTAD"/>
    <property type="match status" value="1"/>
</dbReference>
<sequence>MRIGILLSGGRVGCVEILVLGPLTVRQGGRDVVVRAAKARAVLAYLVVHRAELVTPEALGAEVWPGGPPASAANTLQTYVSQLRRLLEPDRRPGDRPRVLRTVPGGYLLDLPPDQLDSRRFEEAVRRGRAALEAQEHDKAADLLHAALGWWRGAAYGNVPGDTAAREAARLEQCQLVATELRIDADLALGRHAELVAELDGLVLANPWREEWVAQLMLALYRSGRQADALGAYRAARTRLVEELGVEPGPRLHRLEQRILRQDPDLEIGGAPPASPRSPVTRPEARPAAPAPGARRRPWRWIAAAAVLPIGVAAGLGAGDRAVPEAPPVGGTFAEFDVAVRPGLGYDLDIPAGRPSDWHATNNPRSPDYDHLDLYRTSPDAPHDQISGVDLTNTDAFNAVHAVNPGDPPQVCRGLSRRGGGNVRLAGLAAGAEVCLRTHAGRWALLTVIRMPESRQAVLPLHVTVLDD</sequence>
<dbReference type="SMART" id="SM01043">
    <property type="entry name" value="BTAD"/>
    <property type="match status" value="1"/>
</dbReference>
<dbReference type="Gene3D" id="1.25.40.10">
    <property type="entry name" value="Tetratricopeptide repeat domain"/>
    <property type="match status" value="1"/>
</dbReference>
<dbReference type="GO" id="GO:0003677">
    <property type="term" value="F:DNA binding"/>
    <property type="evidence" value="ECO:0007669"/>
    <property type="project" value="UniProtKB-UniRule"/>
</dbReference>
<dbReference type="InterPro" id="IPR011990">
    <property type="entry name" value="TPR-like_helical_dom_sf"/>
</dbReference>
<dbReference type="GO" id="GO:0006355">
    <property type="term" value="P:regulation of DNA-templated transcription"/>
    <property type="evidence" value="ECO:0007669"/>
    <property type="project" value="InterPro"/>
</dbReference>
<dbReference type="InterPro" id="IPR051677">
    <property type="entry name" value="AfsR-DnrI-RedD_regulator"/>
</dbReference>
<feature type="DNA-binding region" description="OmpR/PhoB-type" evidence="5">
    <location>
        <begin position="7"/>
        <end position="111"/>
    </location>
</feature>
<reference evidence="8" key="1">
    <citation type="submission" date="2021-01" db="EMBL/GenBank/DDBJ databases">
        <title>Whole genome shotgun sequence of Actinoplanes siamensis NBRC 109076.</title>
        <authorList>
            <person name="Komaki H."/>
            <person name="Tamura T."/>
        </authorList>
    </citation>
    <scope>NUCLEOTIDE SEQUENCE</scope>
    <source>
        <strain evidence="8">NBRC 109076</strain>
    </source>
</reference>
<name>A0A919THZ2_9ACTN</name>
<dbReference type="InterPro" id="IPR001867">
    <property type="entry name" value="OmpR/PhoB-type_DNA-bd"/>
</dbReference>
<evidence type="ECO:0000259" key="7">
    <source>
        <dbReference type="PROSITE" id="PS51755"/>
    </source>
</evidence>